<feature type="binding site" evidence="15">
    <location>
        <position position="115"/>
    </location>
    <ligand>
        <name>Mg(2+)</name>
        <dbReference type="ChEBI" id="CHEBI:18420"/>
    </ligand>
</feature>
<organism evidence="17 18">
    <name type="scientific">Clostridium ganghwense</name>
    <dbReference type="NCBI Taxonomy" id="312089"/>
    <lineage>
        <taxon>Bacteria</taxon>
        <taxon>Bacillati</taxon>
        <taxon>Bacillota</taxon>
        <taxon>Clostridia</taxon>
        <taxon>Eubacteriales</taxon>
        <taxon>Clostridiaceae</taxon>
        <taxon>Clostridium</taxon>
    </lineage>
</organism>
<dbReference type="EMBL" id="JAPQES010000002">
    <property type="protein sequence ID" value="MCY6370789.1"/>
    <property type="molecule type" value="Genomic_DNA"/>
</dbReference>
<evidence type="ECO:0000259" key="16">
    <source>
        <dbReference type="PROSITE" id="PS50173"/>
    </source>
</evidence>
<keyword evidence="9 15" id="KW-0227">DNA damage</keyword>
<dbReference type="InterPro" id="IPR036775">
    <property type="entry name" value="DNA_pol_Y-fam_lit_finger_sf"/>
</dbReference>
<evidence type="ECO:0000256" key="2">
    <source>
        <dbReference type="ARBA" id="ARBA00010945"/>
    </source>
</evidence>
<feature type="domain" description="UmuC" evidence="16">
    <location>
        <begin position="9"/>
        <end position="197"/>
    </location>
</feature>
<feature type="active site" evidence="15">
    <location>
        <position position="116"/>
    </location>
</feature>
<comment type="subunit">
    <text evidence="15">Monomer.</text>
</comment>
<dbReference type="SUPFAM" id="SSF100879">
    <property type="entry name" value="Lesion bypass DNA polymerase (Y-family), little finger domain"/>
    <property type="match status" value="1"/>
</dbReference>
<keyword evidence="11 15" id="KW-0239">DNA-directed DNA polymerase</keyword>
<evidence type="ECO:0000256" key="11">
    <source>
        <dbReference type="ARBA" id="ARBA00022932"/>
    </source>
</evidence>
<accession>A0ABT4CP10</accession>
<comment type="cofactor">
    <cofactor evidence="15">
        <name>Mg(2+)</name>
        <dbReference type="ChEBI" id="CHEBI:18420"/>
    </cofactor>
    <text evidence="15">Binds 2 magnesium ions per subunit.</text>
</comment>
<dbReference type="PANTHER" id="PTHR11076:SF35">
    <property type="entry name" value="DNA REPAIR PROTEIN HOMOLOG YOBH"/>
    <property type="match status" value="1"/>
</dbReference>
<dbReference type="PROSITE" id="PS50173">
    <property type="entry name" value="UMUC"/>
    <property type="match status" value="1"/>
</dbReference>
<dbReference type="InterPro" id="IPR017961">
    <property type="entry name" value="DNA_pol_Y-fam_little_finger"/>
</dbReference>
<keyword evidence="3 15" id="KW-0515">Mutator protein</keyword>
<sequence>MKNKEKRIIFHIDTNSAFLSWEAVHRLKMGKEVDLRKIPSVVGGNREKRHGVVLAKSIPAKKYNINTGEPIVRALEKCPSLEIVPPNFDIYIKYSKEMVNILKEYSPCVQRYSIDECFLDYTGMYNIYGEPIQMANKIKDRIKNELGFTVNIGVGSNKLLAKMASDFEKPDKVHTLFENEVKKKMWPLSIEKLFMVGRATASKLKGLNINTIGDLARYDLEILQYKFKKYGTLIWKYANGIDESEVDERKYIKMKGIGNSTTLPYDIKEKEVAYEILISLVETVSMRLRDSKNLCSSVAVSIKNSSFKSYSHQRKLDYHTNSTDRILEVTKELFDEMWKGDPIRLLGVRVGYLCSDKVTQVSIFDKENIEKNAVLDRTIDEFRIRYGKKSVIRSRFLKINKRIK</sequence>
<dbReference type="HAMAP" id="MF_01113">
    <property type="entry name" value="DNApol_IV"/>
    <property type="match status" value="1"/>
</dbReference>
<dbReference type="InterPro" id="IPR001126">
    <property type="entry name" value="UmuC"/>
</dbReference>
<keyword evidence="7 15" id="KW-0235">DNA replication</keyword>
<gene>
    <name evidence="15" type="primary">dinB</name>
    <name evidence="17" type="ORF">OXH55_09120</name>
</gene>
<dbReference type="PANTHER" id="PTHR11076">
    <property type="entry name" value="DNA REPAIR POLYMERASE UMUC / TRANSFERASE FAMILY MEMBER"/>
    <property type="match status" value="1"/>
</dbReference>
<dbReference type="EC" id="2.7.7.7" evidence="15"/>
<evidence type="ECO:0000256" key="1">
    <source>
        <dbReference type="ARBA" id="ARBA00004496"/>
    </source>
</evidence>
<feature type="site" description="Substrate discrimination" evidence="15">
    <location>
        <position position="18"/>
    </location>
</feature>
<evidence type="ECO:0000313" key="17">
    <source>
        <dbReference type="EMBL" id="MCY6370789.1"/>
    </source>
</evidence>
<dbReference type="Pfam" id="PF00817">
    <property type="entry name" value="IMS"/>
    <property type="match status" value="1"/>
</dbReference>
<dbReference type="InterPro" id="IPR050116">
    <property type="entry name" value="DNA_polymerase-Y"/>
</dbReference>
<dbReference type="CDD" id="cd03586">
    <property type="entry name" value="PolY_Pol_IV_kappa"/>
    <property type="match status" value="1"/>
</dbReference>
<dbReference type="Pfam" id="PF11799">
    <property type="entry name" value="IMS_C"/>
    <property type="match status" value="1"/>
</dbReference>
<evidence type="ECO:0000256" key="13">
    <source>
        <dbReference type="ARBA" id="ARBA00023204"/>
    </source>
</evidence>
<dbReference type="SUPFAM" id="SSF56672">
    <property type="entry name" value="DNA/RNA polymerases"/>
    <property type="match status" value="1"/>
</dbReference>
<dbReference type="InterPro" id="IPR043502">
    <property type="entry name" value="DNA/RNA_pol_sf"/>
</dbReference>
<dbReference type="Gene3D" id="3.30.70.270">
    <property type="match status" value="1"/>
</dbReference>
<comment type="similarity">
    <text evidence="2 15">Belongs to the DNA polymerase type-Y family.</text>
</comment>
<evidence type="ECO:0000256" key="6">
    <source>
        <dbReference type="ARBA" id="ARBA00022695"/>
    </source>
</evidence>
<evidence type="ECO:0000256" key="5">
    <source>
        <dbReference type="ARBA" id="ARBA00022679"/>
    </source>
</evidence>
<evidence type="ECO:0000256" key="3">
    <source>
        <dbReference type="ARBA" id="ARBA00022457"/>
    </source>
</evidence>
<evidence type="ECO:0000256" key="7">
    <source>
        <dbReference type="ARBA" id="ARBA00022705"/>
    </source>
</evidence>
<evidence type="ECO:0000256" key="8">
    <source>
        <dbReference type="ARBA" id="ARBA00022723"/>
    </source>
</evidence>
<reference evidence="17" key="1">
    <citation type="submission" date="2022-12" db="EMBL/GenBank/DDBJ databases">
        <authorList>
            <person name="Wang J."/>
        </authorList>
    </citation>
    <scope>NUCLEOTIDE SEQUENCE</scope>
    <source>
        <strain evidence="17">HY-42-06</strain>
    </source>
</reference>
<keyword evidence="12 15" id="KW-0238">DNA-binding</keyword>
<comment type="catalytic activity">
    <reaction evidence="14 15">
        <text>DNA(n) + a 2'-deoxyribonucleoside 5'-triphosphate = DNA(n+1) + diphosphate</text>
        <dbReference type="Rhea" id="RHEA:22508"/>
        <dbReference type="Rhea" id="RHEA-COMP:17339"/>
        <dbReference type="Rhea" id="RHEA-COMP:17340"/>
        <dbReference type="ChEBI" id="CHEBI:33019"/>
        <dbReference type="ChEBI" id="CHEBI:61560"/>
        <dbReference type="ChEBI" id="CHEBI:173112"/>
        <dbReference type="EC" id="2.7.7.7"/>
    </reaction>
</comment>
<feature type="binding site" evidence="15">
    <location>
        <position position="13"/>
    </location>
    <ligand>
        <name>Mg(2+)</name>
        <dbReference type="ChEBI" id="CHEBI:18420"/>
    </ligand>
</feature>
<dbReference type="Proteomes" id="UP001079657">
    <property type="component" value="Unassembled WGS sequence"/>
</dbReference>
<evidence type="ECO:0000256" key="15">
    <source>
        <dbReference type="HAMAP-Rule" id="MF_01113"/>
    </source>
</evidence>
<comment type="function">
    <text evidence="15">Poorly processive, error-prone DNA polymerase involved in untargeted mutagenesis. Copies undamaged DNA at stalled replication forks, which arise in vivo from mismatched or misaligned primer ends. These misaligned primers can be extended by PolIV. Exhibits no 3'-5' exonuclease (proofreading) activity. May be involved in translesional synthesis, in conjunction with the beta clamp from PolIII.</text>
</comment>
<evidence type="ECO:0000313" key="18">
    <source>
        <dbReference type="Proteomes" id="UP001079657"/>
    </source>
</evidence>
<dbReference type="InterPro" id="IPR043128">
    <property type="entry name" value="Rev_trsase/Diguanyl_cyclase"/>
</dbReference>
<evidence type="ECO:0000256" key="10">
    <source>
        <dbReference type="ARBA" id="ARBA00022842"/>
    </source>
</evidence>
<keyword evidence="4 15" id="KW-0963">Cytoplasm</keyword>
<evidence type="ECO:0000256" key="12">
    <source>
        <dbReference type="ARBA" id="ARBA00023125"/>
    </source>
</evidence>
<evidence type="ECO:0000256" key="14">
    <source>
        <dbReference type="ARBA" id="ARBA00049244"/>
    </source>
</evidence>
<keyword evidence="10 15" id="KW-0460">Magnesium</keyword>
<name>A0ABT4CP10_9CLOT</name>
<dbReference type="Gene3D" id="3.30.1490.100">
    <property type="entry name" value="DNA polymerase, Y-family, little finger domain"/>
    <property type="match status" value="1"/>
</dbReference>
<dbReference type="Gene3D" id="3.40.1170.60">
    <property type="match status" value="1"/>
</dbReference>
<dbReference type="InterPro" id="IPR022880">
    <property type="entry name" value="DNApol_IV"/>
</dbReference>
<evidence type="ECO:0000256" key="4">
    <source>
        <dbReference type="ARBA" id="ARBA00022490"/>
    </source>
</evidence>
<dbReference type="InterPro" id="IPR053848">
    <property type="entry name" value="IMS_HHH_1"/>
</dbReference>
<dbReference type="Pfam" id="PF21999">
    <property type="entry name" value="IMS_HHH_1"/>
    <property type="match status" value="1"/>
</dbReference>
<keyword evidence="5 15" id="KW-0808">Transferase</keyword>
<proteinExistence type="inferred from homology"/>
<evidence type="ECO:0000256" key="9">
    <source>
        <dbReference type="ARBA" id="ARBA00022763"/>
    </source>
</evidence>
<comment type="caution">
    <text evidence="17">The sequence shown here is derived from an EMBL/GenBank/DDBJ whole genome shotgun (WGS) entry which is preliminary data.</text>
</comment>
<keyword evidence="18" id="KW-1185">Reference proteome</keyword>
<keyword evidence="8 15" id="KW-0479">Metal-binding</keyword>
<dbReference type="Gene3D" id="1.10.150.20">
    <property type="entry name" value="5' to 3' exonuclease, C-terminal subdomain"/>
    <property type="match status" value="1"/>
</dbReference>
<dbReference type="RefSeq" id="WP_268049614.1">
    <property type="nucleotide sequence ID" value="NZ_JAPQES010000002.1"/>
</dbReference>
<keyword evidence="13 15" id="KW-0234">DNA repair</keyword>
<keyword evidence="6 15" id="KW-0548">Nucleotidyltransferase</keyword>
<comment type="subcellular location">
    <subcellularLocation>
        <location evidence="1 15">Cytoplasm</location>
    </subcellularLocation>
</comment>
<protein>
    <recommendedName>
        <fullName evidence="15">DNA polymerase IV</fullName>
        <shortName evidence="15">Pol IV</shortName>
        <ecNumber evidence="15">2.7.7.7</ecNumber>
    </recommendedName>
</protein>